<evidence type="ECO:0000313" key="2">
    <source>
        <dbReference type="EMBL" id="TCW35955.1"/>
    </source>
</evidence>
<dbReference type="EMBL" id="SMDC01000005">
    <property type="protein sequence ID" value="TCW35955.1"/>
    <property type="molecule type" value="Genomic_DNA"/>
</dbReference>
<organism evidence="2 3">
    <name type="scientific">Marichromatium gracile</name>
    <name type="common">Chromatium gracile</name>
    <dbReference type="NCBI Taxonomy" id="1048"/>
    <lineage>
        <taxon>Bacteria</taxon>
        <taxon>Pseudomonadati</taxon>
        <taxon>Pseudomonadota</taxon>
        <taxon>Gammaproteobacteria</taxon>
        <taxon>Chromatiales</taxon>
        <taxon>Chromatiaceae</taxon>
        <taxon>Marichromatium</taxon>
    </lineage>
</organism>
<protein>
    <recommendedName>
        <fullName evidence="4">Glutamate-ammonia-ligase adenylyltransferase</fullName>
    </recommendedName>
</protein>
<evidence type="ECO:0008006" key="4">
    <source>
        <dbReference type="Google" id="ProtNLM"/>
    </source>
</evidence>
<proteinExistence type="predicted"/>
<keyword evidence="1" id="KW-0472">Membrane</keyword>
<keyword evidence="1" id="KW-1133">Transmembrane helix</keyword>
<sequence length="141" mass="16086">MDRFTRIYSIVLGLIAIGLMGLWLKSAWQPAVWELDEILVEDSMLSSYPYQFRVRAFSDGVATISTPRSFDIPAIRFLEIIHPNLANKAQDDPKMIAAQQELINHQKRAQGLILAQPQVERVDWLLDTQWLADHGVQVGTR</sequence>
<evidence type="ECO:0000256" key="1">
    <source>
        <dbReference type="SAM" id="Phobius"/>
    </source>
</evidence>
<dbReference type="Proteomes" id="UP000295247">
    <property type="component" value="Unassembled WGS sequence"/>
</dbReference>
<name>A0A4R4AAS0_MARGR</name>
<keyword evidence="1" id="KW-0812">Transmembrane</keyword>
<evidence type="ECO:0000313" key="3">
    <source>
        <dbReference type="Proteomes" id="UP000295247"/>
    </source>
</evidence>
<dbReference type="AlphaFoldDB" id="A0A4R4AAS0"/>
<gene>
    <name evidence="2" type="ORF">EDC29_105129</name>
</gene>
<accession>A0A4R4AAS0</accession>
<comment type="caution">
    <text evidence="2">The sequence shown here is derived from an EMBL/GenBank/DDBJ whole genome shotgun (WGS) entry which is preliminary data.</text>
</comment>
<feature type="transmembrane region" description="Helical" evidence="1">
    <location>
        <begin position="6"/>
        <end position="24"/>
    </location>
</feature>
<dbReference type="RefSeq" id="WP_123140231.1">
    <property type="nucleotide sequence ID" value="NZ_JAKEDQ010000006.1"/>
</dbReference>
<reference evidence="2 3" key="1">
    <citation type="submission" date="2019-03" db="EMBL/GenBank/DDBJ databases">
        <title>Genomic Encyclopedia of Type Strains, Phase IV (KMG-IV): sequencing the most valuable type-strain genomes for metagenomic binning, comparative biology and taxonomic classification.</title>
        <authorList>
            <person name="Goeker M."/>
        </authorList>
    </citation>
    <scope>NUCLEOTIDE SEQUENCE [LARGE SCALE GENOMIC DNA]</scope>
    <source>
        <strain evidence="2 3">DSM 203</strain>
    </source>
</reference>